<feature type="region of interest" description="Disordered" evidence="1">
    <location>
        <begin position="103"/>
        <end position="178"/>
    </location>
</feature>
<comment type="caution">
    <text evidence="2">The sequence shown here is derived from an EMBL/GenBank/DDBJ whole genome shotgun (WGS) entry which is preliminary data.</text>
</comment>
<name>A0A011NF30_9PROT</name>
<dbReference type="PROSITE" id="PS51257">
    <property type="entry name" value="PROKAR_LIPOPROTEIN"/>
    <property type="match status" value="1"/>
</dbReference>
<dbReference type="EMBL" id="JEMX01000025">
    <property type="protein sequence ID" value="EXI81293.1"/>
    <property type="molecule type" value="Genomic_DNA"/>
</dbReference>
<accession>A0A011NF30</accession>
<dbReference type="PATRIC" id="fig|1454003.3.peg.1348"/>
<protein>
    <recommendedName>
        <fullName evidence="4">SH3 domain-containing protein</fullName>
    </recommendedName>
</protein>
<evidence type="ECO:0000313" key="3">
    <source>
        <dbReference type="Proteomes" id="UP000021816"/>
    </source>
</evidence>
<gene>
    <name evidence="2" type="ORF">AW10_01307</name>
</gene>
<dbReference type="Proteomes" id="UP000021816">
    <property type="component" value="Unassembled WGS sequence"/>
</dbReference>
<proteinExistence type="predicted"/>
<evidence type="ECO:0000313" key="2">
    <source>
        <dbReference type="EMBL" id="EXI81293.1"/>
    </source>
</evidence>
<evidence type="ECO:0000256" key="1">
    <source>
        <dbReference type="SAM" id="MobiDB-lite"/>
    </source>
</evidence>
<dbReference type="STRING" id="1454003.AW10_01307"/>
<dbReference type="AlphaFoldDB" id="A0A011NF30"/>
<evidence type="ECO:0008006" key="4">
    <source>
        <dbReference type="Google" id="ProtNLM"/>
    </source>
</evidence>
<organism evidence="2 3">
    <name type="scientific">Candidatus Accumulibacter appositus</name>
    <dbReference type="NCBI Taxonomy" id="1454003"/>
    <lineage>
        <taxon>Bacteria</taxon>
        <taxon>Pseudomonadati</taxon>
        <taxon>Pseudomonadota</taxon>
        <taxon>Betaproteobacteria</taxon>
        <taxon>Candidatus Accumulibacter</taxon>
    </lineage>
</organism>
<sequence length="178" mass="18689">MIQIEKHVASLLFSAALVAALGGCSTLEKHIPGIGAASGSRESTATEGVYYTGSPDLPLLRSPGGVIVTRLPQYTKVYREQLDRGFAQVRVDASGETGWVENAKLTWRRPKPTSPEETRAAGSQLAAESPSPPAAEAPESPRLQAVEAAESPPRQAALPAPSSADSKPTVAPSIFNPY</sequence>
<reference evidence="2 3" key="1">
    <citation type="submission" date="2014-02" db="EMBL/GenBank/DDBJ databases">
        <title>Expanding our view of genomic diversity in Candidatus Accumulibacter clades.</title>
        <authorList>
            <person name="Skennerton C.T."/>
            <person name="Barr J.J."/>
            <person name="Slater F.R."/>
            <person name="Bond P.L."/>
            <person name="Tyson G.W."/>
        </authorList>
    </citation>
    <scope>NUCLEOTIDE SEQUENCE [LARGE SCALE GENOMIC DNA]</scope>
    <source>
        <strain evidence="3">BA-92</strain>
    </source>
</reference>